<comment type="similarity">
    <text evidence="2">Belongs to the Clp1 family. NOL9/GRC3 subfamily.</text>
</comment>
<evidence type="ECO:0000256" key="2">
    <source>
        <dbReference type="ARBA" id="ARBA00011003"/>
    </source>
</evidence>
<dbReference type="InterPro" id="IPR045116">
    <property type="entry name" value="Clp1/Grc3"/>
</dbReference>
<sequence length="415" mass="46522">MYADAPLPVCSFGGNWLSVIAETSRAINLTGTAQVFLVCGGRNVGKSTMARHLINSALSECKRVAYLECDIGQTEFTPSGCISLHIVTTPVIGPPFTHQRKPYRMCYYGHIAAQEDPVHYVACVKYVYQAYVKLRRDRVPLIVNTMGWNRGMGLNLLVDVINITQPTHVVQFVHSSPNKNLPLVNEEFLSCTPGMVYEQRALSNHRHLLVESYEEYHQRKKQYKPEDHRHLSFLAYMGKMLDFTVTGKSLPLEALQPYSLPWSAVGIHVSHAVIPNSLALLSLNASVVALCAADPKEMLSSEDETLPRFFHSTPVCKCFGFGIVRGIDPVQKVFYILTPVPFADLGKVNTLLKGVLEIPSCIMTTQKCQQPLPYVMEARHIPRVLGKESVKRSFKARPKYKRQGGARPSQRKRQP</sequence>
<evidence type="ECO:0000256" key="5">
    <source>
        <dbReference type="ARBA" id="ARBA00022741"/>
    </source>
</evidence>
<feature type="domain" description="NOL9 C-terminal" evidence="11">
    <location>
        <begin position="255"/>
        <end position="359"/>
    </location>
</feature>
<proteinExistence type="inferred from homology"/>
<feature type="compositionally biased region" description="Basic residues" evidence="9">
    <location>
        <begin position="392"/>
        <end position="415"/>
    </location>
</feature>
<dbReference type="PANTHER" id="PTHR12755">
    <property type="entry name" value="CLEAVAGE/POLYADENYLATION FACTOR IA SUBUNIT CLP1P"/>
    <property type="match status" value="1"/>
</dbReference>
<evidence type="ECO:0000313" key="13">
    <source>
        <dbReference type="RefSeq" id="XP_014669777.1"/>
    </source>
</evidence>
<dbReference type="SUPFAM" id="SSF52540">
    <property type="entry name" value="P-loop containing nucleoside triphosphate hydrolases"/>
    <property type="match status" value="1"/>
</dbReference>
<organism evidence="12 13">
    <name type="scientific">Priapulus caudatus</name>
    <name type="common">Priapulid worm</name>
    <dbReference type="NCBI Taxonomy" id="37621"/>
    <lineage>
        <taxon>Eukaryota</taxon>
        <taxon>Metazoa</taxon>
        <taxon>Ecdysozoa</taxon>
        <taxon>Scalidophora</taxon>
        <taxon>Priapulida</taxon>
        <taxon>Priapulimorpha</taxon>
        <taxon>Priapulimorphida</taxon>
        <taxon>Priapulidae</taxon>
        <taxon>Priapulus</taxon>
    </lineage>
</organism>
<gene>
    <name evidence="13" type="primary">LOC106810833</name>
</gene>
<dbReference type="Gene3D" id="3.40.50.300">
    <property type="entry name" value="P-loop containing nucleotide triphosphate hydrolases"/>
    <property type="match status" value="1"/>
</dbReference>
<evidence type="ECO:0000313" key="12">
    <source>
        <dbReference type="Proteomes" id="UP000695022"/>
    </source>
</evidence>
<dbReference type="InterPro" id="IPR027417">
    <property type="entry name" value="P-loop_NTPase"/>
</dbReference>
<evidence type="ECO:0000256" key="8">
    <source>
        <dbReference type="ARBA" id="ARBA00023242"/>
    </source>
</evidence>
<keyword evidence="4" id="KW-0808">Transferase</keyword>
<dbReference type="Pfam" id="PF16575">
    <property type="entry name" value="CLP1_P"/>
    <property type="match status" value="1"/>
</dbReference>
<evidence type="ECO:0000259" key="11">
    <source>
        <dbReference type="Pfam" id="PF25467"/>
    </source>
</evidence>
<reference evidence="13" key="1">
    <citation type="submission" date="2025-08" db="UniProtKB">
        <authorList>
            <consortium name="RefSeq"/>
        </authorList>
    </citation>
    <scope>IDENTIFICATION</scope>
</reference>
<dbReference type="InterPro" id="IPR057570">
    <property type="entry name" value="NOL9_C"/>
</dbReference>
<evidence type="ECO:0000256" key="1">
    <source>
        <dbReference type="ARBA" id="ARBA00004604"/>
    </source>
</evidence>
<dbReference type="Pfam" id="PF25467">
    <property type="entry name" value="NOL9_C"/>
    <property type="match status" value="1"/>
</dbReference>
<dbReference type="GeneID" id="106810833"/>
<dbReference type="Proteomes" id="UP000695022">
    <property type="component" value="Unplaced"/>
</dbReference>
<comment type="subcellular location">
    <subcellularLocation>
        <location evidence="1">Nucleus</location>
        <location evidence="1">Nucleolus</location>
    </subcellularLocation>
</comment>
<dbReference type="InterPro" id="IPR032319">
    <property type="entry name" value="CLP1_P"/>
</dbReference>
<name>A0ABM1EC56_PRICU</name>
<evidence type="ECO:0000256" key="4">
    <source>
        <dbReference type="ARBA" id="ARBA00022679"/>
    </source>
</evidence>
<evidence type="ECO:0000256" key="9">
    <source>
        <dbReference type="SAM" id="MobiDB-lite"/>
    </source>
</evidence>
<dbReference type="RefSeq" id="XP_014669777.1">
    <property type="nucleotide sequence ID" value="XM_014814291.1"/>
</dbReference>
<accession>A0ABM1EC56</accession>
<keyword evidence="3" id="KW-0698">rRNA processing</keyword>
<evidence type="ECO:0000256" key="3">
    <source>
        <dbReference type="ARBA" id="ARBA00022552"/>
    </source>
</evidence>
<keyword evidence="7" id="KW-0067">ATP-binding</keyword>
<keyword evidence="5" id="KW-0547">Nucleotide-binding</keyword>
<dbReference type="PANTHER" id="PTHR12755:SF3">
    <property type="entry name" value="POLYNUCLEOTIDE 5'-HYDROXYL-KINASE NOL9"/>
    <property type="match status" value="1"/>
</dbReference>
<evidence type="ECO:0000256" key="7">
    <source>
        <dbReference type="ARBA" id="ARBA00022840"/>
    </source>
</evidence>
<feature type="region of interest" description="Disordered" evidence="9">
    <location>
        <begin position="389"/>
        <end position="415"/>
    </location>
</feature>
<keyword evidence="6" id="KW-0418">Kinase</keyword>
<evidence type="ECO:0000259" key="10">
    <source>
        <dbReference type="Pfam" id="PF16575"/>
    </source>
</evidence>
<feature type="domain" description="Clp1 P-loop" evidence="10">
    <location>
        <begin position="40"/>
        <end position="176"/>
    </location>
</feature>
<evidence type="ECO:0000256" key="6">
    <source>
        <dbReference type="ARBA" id="ARBA00022777"/>
    </source>
</evidence>
<keyword evidence="8" id="KW-0539">Nucleus</keyword>
<keyword evidence="12" id="KW-1185">Reference proteome</keyword>
<protein>
    <submittedName>
        <fullName evidence="13">Polynucleotide 5'-hydroxyl-kinase NOL9-like</fullName>
    </submittedName>
</protein>